<evidence type="ECO:0000313" key="2">
    <source>
        <dbReference type="EMBL" id="PAB58033.1"/>
    </source>
</evidence>
<keyword evidence="3" id="KW-1185">Reference proteome</keyword>
<dbReference type="Gene3D" id="3.30.70.1430">
    <property type="entry name" value="Multidrug efflux transporter AcrB pore domain"/>
    <property type="match status" value="2"/>
</dbReference>
<feature type="transmembrane region" description="Helical" evidence="1">
    <location>
        <begin position="426"/>
        <end position="445"/>
    </location>
</feature>
<accession>A0A267MGW9</accession>
<organism evidence="2 3">
    <name type="scientific">Anaeromicrobium sediminis</name>
    <dbReference type="NCBI Taxonomy" id="1478221"/>
    <lineage>
        <taxon>Bacteria</taxon>
        <taxon>Bacillati</taxon>
        <taxon>Bacillota</taxon>
        <taxon>Clostridia</taxon>
        <taxon>Peptostreptococcales</taxon>
        <taxon>Thermotaleaceae</taxon>
        <taxon>Anaeromicrobium</taxon>
    </lineage>
</organism>
<dbReference type="PANTHER" id="PTHR32063">
    <property type="match status" value="1"/>
</dbReference>
<comment type="caution">
    <text evidence="2">The sequence shown here is derived from an EMBL/GenBank/DDBJ whole genome shotgun (WGS) entry which is preliminary data.</text>
</comment>
<dbReference type="Gene3D" id="3.30.70.1320">
    <property type="entry name" value="Multidrug efflux transporter AcrB pore domain like"/>
    <property type="match status" value="1"/>
</dbReference>
<evidence type="ECO:0000256" key="1">
    <source>
        <dbReference type="SAM" id="Phobius"/>
    </source>
</evidence>
<dbReference type="InterPro" id="IPR001036">
    <property type="entry name" value="Acrflvin-R"/>
</dbReference>
<feature type="transmembrane region" description="Helical" evidence="1">
    <location>
        <begin position="952"/>
        <end position="971"/>
    </location>
</feature>
<protein>
    <recommendedName>
        <fullName evidence="4">Transporter</fullName>
    </recommendedName>
</protein>
<name>A0A267MGW9_9FIRM</name>
<dbReference type="GO" id="GO:0005886">
    <property type="term" value="C:plasma membrane"/>
    <property type="evidence" value="ECO:0007669"/>
    <property type="project" value="TreeGrafter"/>
</dbReference>
<feature type="transmembrane region" description="Helical" evidence="1">
    <location>
        <begin position="850"/>
        <end position="873"/>
    </location>
</feature>
<feature type="transmembrane region" description="Helical" evidence="1">
    <location>
        <begin position="358"/>
        <end position="379"/>
    </location>
</feature>
<dbReference type="Gene3D" id="3.30.2090.10">
    <property type="entry name" value="Multidrug efflux transporter AcrB TolC docking domain, DN and DC subdomains"/>
    <property type="match status" value="2"/>
</dbReference>
<dbReference type="PRINTS" id="PR00702">
    <property type="entry name" value="ACRIFLAVINRP"/>
</dbReference>
<feature type="transmembrane region" description="Helical" evidence="1">
    <location>
        <begin position="12"/>
        <end position="33"/>
    </location>
</feature>
<feature type="transmembrane region" description="Helical" evidence="1">
    <location>
        <begin position="520"/>
        <end position="539"/>
    </location>
</feature>
<keyword evidence="1" id="KW-0472">Membrane</keyword>
<reference evidence="2 3" key="1">
    <citation type="submission" date="2017-06" db="EMBL/GenBank/DDBJ databases">
        <title>Draft genome sequence of anaerobic fermentative bacterium Anaeromicrobium sediminis DY2726D isolated from West Pacific Ocean sediments.</title>
        <authorList>
            <person name="Zeng X."/>
        </authorList>
    </citation>
    <scope>NUCLEOTIDE SEQUENCE [LARGE SCALE GENOMIC DNA]</scope>
    <source>
        <strain evidence="2 3">DY2726D</strain>
    </source>
</reference>
<dbReference type="RefSeq" id="WP_095134926.1">
    <property type="nucleotide sequence ID" value="NZ_NIBG01000020.1"/>
</dbReference>
<dbReference type="SUPFAM" id="SSF82866">
    <property type="entry name" value="Multidrug efflux transporter AcrB transmembrane domain"/>
    <property type="match status" value="2"/>
</dbReference>
<dbReference type="EMBL" id="NIBG01000020">
    <property type="protein sequence ID" value="PAB58033.1"/>
    <property type="molecule type" value="Genomic_DNA"/>
</dbReference>
<dbReference type="AlphaFoldDB" id="A0A267MGW9"/>
<feature type="transmembrane region" description="Helical" evidence="1">
    <location>
        <begin position="385"/>
        <end position="405"/>
    </location>
</feature>
<dbReference type="PANTHER" id="PTHR32063:SF18">
    <property type="entry name" value="CATION EFFLUX SYSTEM PROTEIN"/>
    <property type="match status" value="1"/>
</dbReference>
<feature type="transmembrane region" description="Helical" evidence="1">
    <location>
        <begin position="906"/>
        <end position="931"/>
    </location>
</feature>
<evidence type="ECO:0000313" key="3">
    <source>
        <dbReference type="Proteomes" id="UP000216024"/>
    </source>
</evidence>
<dbReference type="InterPro" id="IPR027463">
    <property type="entry name" value="AcrB_DN_DC_subdom"/>
</dbReference>
<evidence type="ECO:0008006" key="4">
    <source>
        <dbReference type="Google" id="ProtNLM"/>
    </source>
</evidence>
<sequence>MNTIIKKLIEKRVITIFLAVIIGLVGIYSYYILPRQESPDVSAPYAMVITSYPGATPKDVKELVTKKIEDKMVELDDFEKAMGTSKEGLSIIIVKFDSDADNDKAMQDVRNAIEDVRRDLPSGIMGIHIDTDLVKSAGIIISLSGENYTYEQLESFGELFKTELSNAEGISKFTIEGKLDKEVKVDIDIRKLNEIGLGIDDIDKILQAQNVEIPTGDIDYDGDKITVKTPGIFTSIKDIENTIIAVSPQNGNVLRLKDLANIYVDLEEGMAKYKQNGKNAVLLTGYFKENKNVVLIGKDVRKIIDNVKSKLPTDLVVEEVVYQPKDVSDSVNNFMLSLLEGIVLVIIVVFIGMGLRNALVVSTSIPLCILMTFGVMFLMKIKIHQMSLTALIIALGILVDNAIVISDTIQVRIDKGESNELASFKGTSMSSIPIFTATLTTIAAFSPLLGLPGAAGDFLLAIPQVLIISIIGAYVGAMFITPSLATIFFKPTKEKALKKQRLRGVFHKCLGQSLKRKKTVVLSTFIVLLITVKIIMPLLPSEFFPYVDKDLVYIDMDSENIANMEATERLTDHVVEVLKDIPEITNYTVAVGDGLPKFYLTMPPATPSSDYGQMLCKFDLAKGENRFKSKLELLDHIQSILDENIPEGKCTAKLLANAVPKDAKIIVRMSGENLDRLMEVANIMKKEVSKLEGTTNVRHDMKDKVYQIQVDIDEDKAISMGITKYDIQKQINMALYGKVSSVYRRDGGEYNIKIESNIKDTALLSNMKIKSSITGKKVPLKQFAQINYSSKLDTIKTFNREQSIELLANELPGYNATEIEYRIENELLPKMDLSGVKITFDGEREDIKEYFSVAGILAGFTVILIYIILVIQFNSFIQPLVILMTIPLSIIGSVIGLYFFKKPLSLTAFLGIIALIGLVVKNGILLIEYINDARNEGHNIDEACIDAVDKRFNAIILSAVTTIMGLVPLAIGNSSLFSPMAISLMFGLAASTFLTMIVIPVIYSLIETFREGRKIEV</sequence>
<gene>
    <name evidence="2" type="ORF">CCE28_17000</name>
</gene>
<dbReference type="Gene3D" id="1.20.1640.10">
    <property type="entry name" value="Multidrug efflux transporter AcrB transmembrane domain"/>
    <property type="match status" value="2"/>
</dbReference>
<dbReference type="Proteomes" id="UP000216024">
    <property type="component" value="Unassembled WGS sequence"/>
</dbReference>
<dbReference type="OrthoDB" id="9757876at2"/>
<proteinExistence type="predicted"/>
<feature type="transmembrane region" description="Helical" evidence="1">
    <location>
        <begin position="983"/>
        <end position="1006"/>
    </location>
</feature>
<feature type="transmembrane region" description="Helical" evidence="1">
    <location>
        <begin position="334"/>
        <end position="351"/>
    </location>
</feature>
<keyword evidence="1" id="KW-1133">Transmembrane helix</keyword>
<dbReference type="SUPFAM" id="SSF82714">
    <property type="entry name" value="Multidrug efflux transporter AcrB TolC docking domain, DN and DC subdomains"/>
    <property type="match status" value="2"/>
</dbReference>
<keyword evidence="1" id="KW-0812">Transmembrane</keyword>
<dbReference type="Gene3D" id="3.30.70.1440">
    <property type="entry name" value="Multidrug efflux transporter AcrB pore domain"/>
    <property type="match status" value="1"/>
</dbReference>
<dbReference type="Pfam" id="PF00873">
    <property type="entry name" value="ACR_tran"/>
    <property type="match status" value="1"/>
</dbReference>
<feature type="transmembrane region" description="Helical" evidence="1">
    <location>
        <begin position="880"/>
        <end position="900"/>
    </location>
</feature>
<feature type="transmembrane region" description="Helical" evidence="1">
    <location>
        <begin position="465"/>
        <end position="489"/>
    </location>
</feature>
<dbReference type="GO" id="GO:0042910">
    <property type="term" value="F:xenobiotic transmembrane transporter activity"/>
    <property type="evidence" value="ECO:0007669"/>
    <property type="project" value="TreeGrafter"/>
</dbReference>
<dbReference type="SUPFAM" id="SSF82693">
    <property type="entry name" value="Multidrug efflux transporter AcrB pore domain, PN1, PN2, PC1 and PC2 subdomains"/>
    <property type="match status" value="2"/>
</dbReference>